<evidence type="ECO:0000256" key="3">
    <source>
        <dbReference type="ARBA" id="ARBA00011233"/>
    </source>
</evidence>
<feature type="domain" description="Fucolectin tachylectin-4 pentraxin-1" evidence="8">
    <location>
        <begin position="79"/>
        <end position="221"/>
    </location>
</feature>
<dbReference type="SUPFAM" id="SSF49785">
    <property type="entry name" value="Galactose-binding domain-like"/>
    <property type="match status" value="1"/>
</dbReference>
<dbReference type="PANTHER" id="PTHR45713:SF6">
    <property type="entry name" value="F5_8 TYPE C DOMAIN-CONTAINING PROTEIN"/>
    <property type="match status" value="1"/>
</dbReference>
<dbReference type="RefSeq" id="XP_022296301.1">
    <property type="nucleotide sequence ID" value="XM_022440593.1"/>
</dbReference>
<evidence type="ECO:0000256" key="2">
    <source>
        <dbReference type="ARBA" id="ARBA00010147"/>
    </source>
</evidence>
<dbReference type="InterPro" id="IPR006585">
    <property type="entry name" value="FTP1"/>
</dbReference>
<keyword evidence="9" id="KW-1185">Reference proteome</keyword>
<sequence length="221" mass="24985">MTNDQEVLFSGEGNTFHDAVKQCAEFCRRDRRCIGMELCKITEDRIRCRACCKTKTEEEEIPLNNTDRCRYMAMDAEPKVNIALHKPSSMSSSHTPDYHKASNAVDGVTVCLSGHSLAHTLAEYRPWIKIDLQATYDVYSVVIYNREDCCGERLHDLQINIGINGTENTCGFYKGPAVNGDRIVVNCNPFARGSFVILRILTPPGEKEFLQVCEIKVYVHN</sequence>
<comment type="similarity">
    <text evidence="2">Belongs to the fucolectin family.</text>
</comment>
<dbReference type="PANTHER" id="PTHR45713">
    <property type="entry name" value="FTP DOMAIN-CONTAINING PROTEIN"/>
    <property type="match status" value="1"/>
</dbReference>
<keyword evidence="7" id="KW-1015">Disulfide bond</keyword>
<evidence type="ECO:0000256" key="6">
    <source>
        <dbReference type="ARBA" id="ARBA00022837"/>
    </source>
</evidence>
<dbReference type="InterPro" id="IPR051941">
    <property type="entry name" value="BG_Antigen-Binding_Lectin"/>
</dbReference>
<dbReference type="InterPro" id="IPR008979">
    <property type="entry name" value="Galactose-bd-like_sf"/>
</dbReference>
<name>A0A8B8AYT6_CRAVI</name>
<accession>A0A8B8AYT6</accession>
<dbReference type="GO" id="GO:0046872">
    <property type="term" value="F:metal ion binding"/>
    <property type="evidence" value="ECO:0007669"/>
    <property type="project" value="UniProtKB-KW"/>
</dbReference>
<dbReference type="Pfam" id="PF22633">
    <property type="entry name" value="F5_F8_type_C_2"/>
    <property type="match status" value="1"/>
</dbReference>
<evidence type="ECO:0000313" key="9">
    <source>
        <dbReference type="Proteomes" id="UP000694844"/>
    </source>
</evidence>
<evidence type="ECO:0000313" key="10">
    <source>
        <dbReference type="RefSeq" id="XP_022296301.1"/>
    </source>
</evidence>
<comment type="function">
    <text evidence="1">Acts as a defensive agent. Recognizes blood group fucosylated oligosaccharides including A, B, H and Lewis B-type antigens. Does not recognize Lewis A antigen and has low affinity for monovalent haptens.</text>
</comment>
<gene>
    <name evidence="10" type="primary">LOC111106070</name>
</gene>
<dbReference type="Gene3D" id="2.60.120.260">
    <property type="entry name" value="Galactose-binding domain-like"/>
    <property type="match status" value="1"/>
</dbReference>
<dbReference type="OrthoDB" id="6158912at2759"/>
<evidence type="ECO:0000256" key="5">
    <source>
        <dbReference type="ARBA" id="ARBA00022734"/>
    </source>
</evidence>
<dbReference type="KEGG" id="cvn:111106070"/>
<keyword evidence="6" id="KW-0106">Calcium</keyword>
<dbReference type="SMART" id="SM00607">
    <property type="entry name" value="FTP"/>
    <property type="match status" value="1"/>
</dbReference>
<proteinExistence type="inferred from homology"/>
<keyword evidence="5" id="KW-0430">Lectin</keyword>
<dbReference type="GO" id="GO:0010185">
    <property type="term" value="P:regulation of cellular defense response"/>
    <property type="evidence" value="ECO:0007669"/>
    <property type="project" value="UniProtKB-ARBA"/>
</dbReference>
<evidence type="ECO:0000256" key="7">
    <source>
        <dbReference type="ARBA" id="ARBA00023157"/>
    </source>
</evidence>
<evidence type="ECO:0000256" key="4">
    <source>
        <dbReference type="ARBA" id="ARBA00022723"/>
    </source>
</evidence>
<dbReference type="Proteomes" id="UP000694844">
    <property type="component" value="Chromosome 8"/>
</dbReference>
<protein>
    <submittedName>
        <fullName evidence="10">Fucolectin-like</fullName>
    </submittedName>
</protein>
<comment type="subunit">
    <text evidence="3">Homotrimer.</text>
</comment>
<dbReference type="GO" id="GO:0001868">
    <property type="term" value="P:regulation of complement activation, lectin pathway"/>
    <property type="evidence" value="ECO:0007669"/>
    <property type="project" value="UniProtKB-ARBA"/>
</dbReference>
<organism evidence="9 10">
    <name type="scientific">Crassostrea virginica</name>
    <name type="common">Eastern oyster</name>
    <dbReference type="NCBI Taxonomy" id="6565"/>
    <lineage>
        <taxon>Eukaryota</taxon>
        <taxon>Metazoa</taxon>
        <taxon>Spiralia</taxon>
        <taxon>Lophotrochozoa</taxon>
        <taxon>Mollusca</taxon>
        <taxon>Bivalvia</taxon>
        <taxon>Autobranchia</taxon>
        <taxon>Pteriomorphia</taxon>
        <taxon>Ostreida</taxon>
        <taxon>Ostreoidea</taxon>
        <taxon>Ostreidae</taxon>
        <taxon>Crassostrea</taxon>
    </lineage>
</organism>
<dbReference type="GO" id="GO:0042806">
    <property type="term" value="F:fucose binding"/>
    <property type="evidence" value="ECO:0007669"/>
    <property type="project" value="UniProtKB-ARBA"/>
</dbReference>
<keyword evidence="4" id="KW-0479">Metal-binding</keyword>
<dbReference type="AlphaFoldDB" id="A0A8B8AYT6"/>
<dbReference type="GeneID" id="111106070"/>
<evidence type="ECO:0000256" key="1">
    <source>
        <dbReference type="ARBA" id="ARBA00002219"/>
    </source>
</evidence>
<evidence type="ECO:0000259" key="8">
    <source>
        <dbReference type="SMART" id="SM00607"/>
    </source>
</evidence>
<reference evidence="10" key="1">
    <citation type="submission" date="2025-08" db="UniProtKB">
        <authorList>
            <consortium name="RefSeq"/>
        </authorList>
    </citation>
    <scope>IDENTIFICATION</scope>
    <source>
        <tissue evidence="10">Whole sample</tissue>
    </source>
</reference>